<evidence type="ECO:0000256" key="5">
    <source>
        <dbReference type="SAM" id="MobiDB-lite"/>
    </source>
</evidence>
<keyword evidence="3" id="KW-0862">Zinc</keyword>
<evidence type="ECO:0000259" key="6">
    <source>
        <dbReference type="PROSITE" id="PS50016"/>
    </source>
</evidence>
<dbReference type="EMBL" id="LSRQ01001783">
    <property type="protein sequence ID" value="OAY76494.1"/>
    <property type="molecule type" value="Genomic_DNA"/>
</dbReference>
<dbReference type="InterPro" id="IPR001965">
    <property type="entry name" value="Znf_PHD"/>
</dbReference>
<dbReference type="PROSITE" id="PS50016">
    <property type="entry name" value="ZF_PHD_2"/>
    <property type="match status" value="4"/>
</dbReference>
<feature type="region of interest" description="Disordered" evidence="5">
    <location>
        <begin position="403"/>
        <end position="423"/>
    </location>
</feature>
<comment type="caution">
    <text evidence="8">The sequence shown here is derived from an EMBL/GenBank/DDBJ whole genome shotgun (WGS) entry which is preliminary data.</text>
</comment>
<feature type="compositionally biased region" description="Basic and acidic residues" evidence="5">
    <location>
        <begin position="730"/>
        <end position="741"/>
    </location>
</feature>
<dbReference type="AlphaFoldDB" id="A0A199VHB4"/>
<dbReference type="Gene3D" id="2.30.30.1150">
    <property type="match status" value="2"/>
</dbReference>
<dbReference type="PROSITE" id="PS50808">
    <property type="entry name" value="ZF_BED"/>
    <property type="match status" value="1"/>
</dbReference>
<evidence type="ECO:0000256" key="3">
    <source>
        <dbReference type="ARBA" id="ARBA00022833"/>
    </source>
</evidence>
<feature type="compositionally biased region" description="Basic and acidic residues" evidence="5">
    <location>
        <begin position="18"/>
        <end position="45"/>
    </location>
</feature>
<reference evidence="8 9" key="1">
    <citation type="journal article" date="2016" name="DNA Res.">
        <title>The draft genome of MD-2 pineapple using hybrid error correction of long reads.</title>
        <authorList>
            <person name="Redwan R.M."/>
            <person name="Saidin A."/>
            <person name="Kumar S.V."/>
        </authorList>
    </citation>
    <scope>NUCLEOTIDE SEQUENCE [LARGE SCALE GENOMIC DNA]</scope>
    <source>
        <strain evidence="9">cv. MD2</strain>
        <tissue evidence="8">Leaf</tissue>
    </source>
</reference>
<feature type="compositionally biased region" description="Basic and acidic residues" evidence="5">
    <location>
        <begin position="56"/>
        <end position="81"/>
    </location>
</feature>
<dbReference type="InterPro" id="IPR013083">
    <property type="entry name" value="Znf_RING/FYVE/PHD"/>
</dbReference>
<feature type="region of interest" description="Disordered" evidence="5">
    <location>
        <begin position="1"/>
        <end position="81"/>
    </location>
</feature>
<feature type="domain" description="PHD-type" evidence="6">
    <location>
        <begin position="751"/>
        <end position="809"/>
    </location>
</feature>
<keyword evidence="1" id="KW-0479">Metal-binding</keyword>
<evidence type="ECO:0000313" key="8">
    <source>
        <dbReference type="EMBL" id="OAY76494.1"/>
    </source>
</evidence>
<dbReference type="InterPro" id="IPR019786">
    <property type="entry name" value="Zinc_finger_PHD-type_CS"/>
</dbReference>
<sequence>MNKPKRSVANGNGTTGRMADHELSPTFRPEREQESEQHLGGERNEASLMGTCATGRRPDHELGPTFRPEREQESERHLEGRAKEPKWHIGWKTNVVLRRKCDGRKFTISNIYGPTCASLRANFFQELRHLGQISRGAWVAIGDFNVLLSRLDKNGPPSHTNDMLLFRASDNSNRKRERDIGWDHAMMVDGNRLHWQCNWCGLTRYNGGVSRLKWHLAGGFAVRKCPNVPEEVSRMIKNNLFMKRRSKKRRLDISGGTDNMTILNCCNGDAANDENHLPVDLELQVESTARVSKGATRQSEADHDPTTKGMEDITGTVLSKCPYEQNVNGRTNSIWSHWRDVLKNMLQLPSISDGDGIKSCIDDALKCGPSGFTMKPNTANGPRVIENQQDRYEGHCEVKTNSERLNSSISSASDGSRDGNQVDANANTNTTKCKNAFEDILRSEKFVLLCDFLYKVFPDSKSKTYFDFSLINSKMKNGDYGRSPESFNQDIQKVWEEMQKAGQNIIHLTSSLSSVSRASYQKQENCVVDLEPKNSLESHTTMQFTSCNSDPSTKLDQTDASVPYKIFSCKHCGREANGEQTLMCDGCEEMYHLSCIQPPIKPIPTRSWYCMVCRTNSIQFKSCNVDPSTKPDQTEASGLYKILPCKQCGQEANGDRRLICDGCEAMYHFSCLQPTVKSIPTRSWYCTTCRPVQKESPKSHQDSLHENCVVCDRLEVSETVEANENGSVREGSEHSSLESKDPPGLSRNALSRLCKLCGACEDDDKRFLICGHVHCPYRYYHIRCLKTSQIASEAQRNKPCWYCPSCLCRACLSDKDDDKIVLCDGCDEAYHIYCMEPPRSSVPKGLWYCIPCNVARAKEGMRKYEQMILQQHRKNDFNKVGYETNGSVDLLLCAAEKLKFEEHING</sequence>
<dbReference type="GO" id="GO:0008270">
    <property type="term" value="F:zinc ion binding"/>
    <property type="evidence" value="ECO:0007669"/>
    <property type="project" value="UniProtKB-KW"/>
</dbReference>
<dbReference type="Gene3D" id="3.60.10.10">
    <property type="entry name" value="Endonuclease/exonuclease/phosphatase"/>
    <property type="match status" value="1"/>
</dbReference>
<evidence type="ECO:0000256" key="4">
    <source>
        <dbReference type="PROSITE-ProRule" id="PRU00027"/>
    </source>
</evidence>
<accession>A0A199VHB4</accession>
<dbReference type="Pfam" id="PF00628">
    <property type="entry name" value="PHD"/>
    <property type="match status" value="3"/>
</dbReference>
<dbReference type="InterPro" id="IPR003656">
    <property type="entry name" value="Znf_BED"/>
</dbReference>
<dbReference type="PANTHER" id="PTHR47162">
    <property type="entry name" value="OS02G0192300 PROTEIN"/>
    <property type="match status" value="1"/>
</dbReference>
<evidence type="ECO:0000256" key="1">
    <source>
        <dbReference type="ARBA" id="ARBA00022723"/>
    </source>
</evidence>
<feature type="region of interest" description="Disordered" evidence="5">
    <location>
        <begin position="722"/>
        <end position="744"/>
    </location>
</feature>
<dbReference type="Gene3D" id="3.30.40.10">
    <property type="entry name" value="Zinc/RING finger domain, C3HC4 (zinc finger)"/>
    <property type="match status" value="1"/>
</dbReference>
<dbReference type="GO" id="GO:0003677">
    <property type="term" value="F:DNA binding"/>
    <property type="evidence" value="ECO:0007669"/>
    <property type="project" value="InterPro"/>
</dbReference>
<dbReference type="InterPro" id="IPR019787">
    <property type="entry name" value="Znf_PHD-finger"/>
</dbReference>
<gene>
    <name evidence="8" type="ORF">ACMD2_24301</name>
</gene>
<dbReference type="InterPro" id="IPR011011">
    <property type="entry name" value="Znf_FYVE_PHD"/>
</dbReference>
<feature type="region of interest" description="Disordered" evidence="5">
    <location>
        <begin position="291"/>
        <end position="312"/>
    </location>
</feature>
<feature type="domain" description="PHD-type" evidence="6">
    <location>
        <begin position="642"/>
        <end position="692"/>
    </location>
</feature>
<dbReference type="PANTHER" id="PTHR47162:SF9">
    <property type="entry name" value="PHD FINGER PROTEIN EHD3-LIKE"/>
    <property type="match status" value="1"/>
</dbReference>
<dbReference type="PROSITE" id="PS01359">
    <property type="entry name" value="ZF_PHD_1"/>
    <property type="match status" value="1"/>
</dbReference>
<evidence type="ECO:0000259" key="7">
    <source>
        <dbReference type="PROSITE" id="PS50808"/>
    </source>
</evidence>
<feature type="compositionally biased region" description="Basic and acidic residues" evidence="5">
    <location>
        <begin position="299"/>
        <end position="311"/>
    </location>
</feature>
<dbReference type="SUPFAM" id="SSF56219">
    <property type="entry name" value="DNase I-like"/>
    <property type="match status" value="1"/>
</dbReference>
<evidence type="ECO:0000256" key="2">
    <source>
        <dbReference type="ARBA" id="ARBA00022771"/>
    </source>
</evidence>
<protein>
    <submittedName>
        <fullName evidence="8">Methyl-CpG-binding domain-containing protein 9</fullName>
    </submittedName>
</protein>
<evidence type="ECO:0000313" key="9">
    <source>
        <dbReference type="Proteomes" id="UP000092600"/>
    </source>
</evidence>
<proteinExistence type="predicted"/>
<feature type="domain" description="BED-type" evidence="7">
    <location>
        <begin position="176"/>
        <end position="232"/>
    </location>
</feature>
<dbReference type="SUPFAM" id="SSF57903">
    <property type="entry name" value="FYVE/PHD zinc finger"/>
    <property type="match status" value="4"/>
</dbReference>
<feature type="domain" description="PHD-type" evidence="6">
    <location>
        <begin position="566"/>
        <end position="616"/>
    </location>
</feature>
<dbReference type="InterPro" id="IPR036691">
    <property type="entry name" value="Endo/exonu/phosph_ase_sf"/>
</dbReference>
<dbReference type="SMART" id="SM00249">
    <property type="entry name" value="PHD"/>
    <property type="match status" value="4"/>
</dbReference>
<dbReference type="STRING" id="4615.A0A199VHB4"/>
<feature type="domain" description="PHD-type" evidence="6">
    <location>
        <begin position="805"/>
        <end position="855"/>
    </location>
</feature>
<name>A0A199VHB4_ANACO</name>
<organism evidence="8 9">
    <name type="scientific">Ananas comosus</name>
    <name type="common">Pineapple</name>
    <name type="synonym">Ananas ananas</name>
    <dbReference type="NCBI Taxonomy" id="4615"/>
    <lineage>
        <taxon>Eukaryota</taxon>
        <taxon>Viridiplantae</taxon>
        <taxon>Streptophyta</taxon>
        <taxon>Embryophyta</taxon>
        <taxon>Tracheophyta</taxon>
        <taxon>Spermatophyta</taxon>
        <taxon>Magnoliopsida</taxon>
        <taxon>Liliopsida</taxon>
        <taxon>Poales</taxon>
        <taxon>Bromeliaceae</taxon>
        <taxon>Bromelioideae</taxon>
        <taxon>Ananas</taxon>
    </lineage>
</organism>
<feature type="non-terminal residue" evidence="8">
    <location>
        <position position="906"/>
    </location>
</feature>
<dbReference type="Proteomes" id="UP000092600">
    <property type="component" value="Unassembled WGS sequence"/>
</dbReference>
<keyword evidence="2 4" id="KW-0863">Zinc-finger</keyword>